<keyword evidence="6" id="KW-0187">Copper transport</keyword>
<dbReference type="InterPro" id="IPR008250">
    <property type="entry name" value="ATPase_P-typ_transduc_dom_A_sf"/>
</dbReference>
<dbReference type="RefSeq" id="XP_009538313.1">
    <property type="nucleotide sequence ID" value="XM_009540018.1"/>
</dbReference>
<keyword evidence="4" id="KW-0479">Metal-binding</keyword>
<reference evidence="18 19" key="1">
    <citation type="journal article" date="2006" name="Science">
        <title>Phytophthora genome sequences uncover evolutionary origins and mechanisms of pathogenesis.</title>
        <authorList>
            <person name="Tyler B.M."/>
            <person name="Tripathy S."/>
            <person name="Zhang X."/>
            <person name="Dehal P."/>
            <person name="Jiang R.H."/>
            <person name="Aerts A."/>
            <person name="Arredondo F.D."/>
            <person name="Baxter L."/>
            <person name="Bensasson D."/>
            <person name="Beynon J.L."/>
            <person name="Chapman J."/>
            <person name="Damasceno C.M."/>
            <person name="Dorrance A.E."/>
            <person name="Dou D."/>
            <person name="Dickerman A.W."/>
            <person name="Dubchak I.L."/>
            <person name="Garbelotto M."/>
            <person name="Gijzen M."/>
            <person name="Gordon S.G."/>
            <person name="Govers F."/>
            <person name="Grunwald N.J."/>
            <person name="Huang W."/>
            <person name="Ivors K.L."/>
            <person name="Jones R.W."/>
            <person name="Kamoun S."/>
            <person name="Krampis K."/>
            <person name="Lamour K.H."/>
            <person name="Lee M.K."/>
            <person name="McDonald W.H."/>
            <person name="Medina M."/>
            <person name="Meijer H.J."/>
            <person name="Nordberg E.K."/>
            <person name="Maclean D.J."/>
            <person name="Ospina-Giraldo M.D."/>
            <person name="Morris P.F."/>
            <person name="Phuntumart V."/>
            <person name="Putnam N.H."/>
            <person name="Rash S."/>
            <person name="Rose J.K."/>
            <person name="Sakihama Y."/>
            <person name="Salamov A.A."/>
            <person name="Savidor A."/>
            <person name="Scheuring C.F."/>
            <person name="Smith B.M."/>
            <person name="Sobral B.W."/>
            <person name="Terry A."/>
            <person name="Torto-Alalibo T.A."/>
            <person name="Win J."/>
            <person name="Xu Z."/>
            <person name="Zhang H."/>
            <person name="Grigoriev I.V."/>
            <person name="Rokhsar D.S."/>
            <person name="Boore J.L."/>
        </authorList>
    </citation>
    <scope>NUCLEOTIDE SEQUENCE [LARGE SCALE GENOMIC DNA]</scope>
    <source>
        <strain evidence="18 19">P6497</strain>
    </source>
</reference>
<keyword evidence="12 14" id="KW-0406">Ion transport</keyword>
<feature type="compositionally biased region" description="Low complexity" evidence="15">
    <location>
        <begin position="43"/>
        <end position="53"/>
    </location>
</feature>
<dbReference type="EMBL" id="JH159164">
    <property type="protein sequence ID" value="EGZ06416.1"/>
    <property type="molecule type" value="Genomic_DNA"/>
</dbReference>
<dbReference type="InterPro" id="IPR059000">
    <property type="entry name" value="ATPase_P-type_domA"/>
</dbReference>
<keyword evidence="8" id="KW-0460">Magnesium</keyword>
<dbReference type="AlphaFoldDB" id="G5AE14"/>
<dbReference type="Pfam" id="PF00122">
    <property type="entry name" value="E1-E2_ATPase"/>
    <property type="match status" value="1"/>
</dbReference>
<keyword evidence="19" id="KW-1185">Reference proteome</keyword>
<keyword evidence="5 14" id="KW-0547">Nucleotide-binding</keyword>
<dbReference type="SMR" id="G5AE14"/>
<evidence type="ECO:0000256" key="12">
    <source>
        <dbReference type="ARBA" id="ARBA00023065"/>
    </source>
</evidence>
<dbReference type="GO" id="GO:0006825">
    <property type="term" value="P:copper ion transport"/>
    <property type="evidence" value="ECO:0007669"/>
    <property type="project" value="UniProtKB-KW"/>
</dbReference>
<evidence type="ECO:0000256" key="11">
    <source>
        <dbReference type="ARBA" id="ARBA00023008"/>
    </source>
</evidence>
<evidence type="ECO:0000259" key="16">
    <source>
        <dbReference type="Pfam" id="PF00122"/>
    </source>
</evidence>
<gene>
    <name evidence="18" type="ORF">PHYSODRAFT_319816</name>
</gene>
<keyword evidence="3 14" id="KW-0812">Transmembrane</keyword>
<sequence>MDDRPLLALSPVAGASEAFPLLPTDLRRLLALPDRSAPPPTSPSSSSSVSSPGTVASAVAASDFQDDEEQDFHTQLERLGGVLGLARVQRVDLEQGLSADDSDGDLARRAEWFGANYVAPSPARGLLRLMAEAAFMDTTNLILVIDGVVAVALGMAVGGHPSTGWMEGTCVLIAVLAIALVTAVGDFQKERQFRALNAVNENELVRVSSDDSSDSRVRKWSLVVGDIVQLEPGDVVPADGLAFNTRELKVDESTLTGEPELMRKGDALLLPGSKGSAEEETLPVKLYSGTRVMEGFAKMLWASTRSTKARRERTPLAQKIEALNLWLGKMGVIVATLIFVVLCPRFSIETFVQEPRQSWEAAYLRDYLSYFVLGTTILVVAIPEGLPLAVAIALALAVRRMLRGRSLVRHLAACETVCNATTLCADKTGTLAANQMSVARLWLAPEIDFNSANAAKAAMNGTMVRTLCEGVALNSTAELLLLEDGEDADTPRKALGSQTEGALLSFAAACSDGDFDYVEMRKNADIRRVLPFSSDRKRMSVVVPVQGGDADQWRTYTKGAPELVLARCTHLQTRSEERAAKRGYRTLCLAYRDSKASGDVVDSALPEVLEQQLVCLALVAIADPLRPGTREAVISCQKAGIVVRMVTGDNALTARSIARECGILSASEEDDGVYTVMEGPDFRALVLDSRGEIRQEIFDQAWPSLRVLARSSPQDKHTLVTGLRSSKLLPQQLVAVTGDGTNDAPALRAAHVGFAMGKSGTSVAKEAADIVLMDDDLAGVVSAVVSGRGVFDGTSQFLQFQLTVIAVALSVAWVGAVTLRQSPIAAVQILWVNLFMDVFASLVLTTDEPKAAELLARQPYARSRSLVSPRMAKHIAGQTLLQLTLLLLLQLTLLLLLTFLGDKWFNVPSGCASVSDDDDAKATQHLTIVFNTFVWLQLFNQLNCRQGVTDAPMLRVVEIWNNKLSLAALCIQCGLQVAIVQLGGQLFHCAALTAAQWGACIGMGALALPIGWALRASSIEERATKPLFRLSKQHEEL</sequence>
<feature type="transmembrane region" description="Helical" evidence="14">
    <location>
        <begin position="326"/>
        <end position="348"/>
    </location>
</feature>
<feature type="transmembrane region" description="Helical" evidence="14">
    <location>
        <begin position="825"/>
        <end position="844"/>
    </location>
</feature>
<feature type="transmembrane region" description="Helical" evidence="14">
    <location>
        <begin position="994"/>
        <end position="1014"/>
    </location>
</feature>
<dbReference type="InterPro" id="IPR023298">
    <property type="entry name" value="ATPase_P-typ_TM_dom_sf"/>
</dbReference>
<keyword evidence="2 14" id="KW-0813">Transport</keyword>
<dbReference type="SFLD" id="SFLDG00002">
    <property type="entry name" value="C1.7:_P-type_atpase_like"/>
    <property type="match status" value="1"/>
</dbReference>
<keyword evidence="14" id="KW-0109">Calcium transport</keyword>
<name>G5AE14_PHYSP</name>
<dbReference type="InterPro" id="IPR023299">
    <property type="entry name" value="ATPase_P-typ_cyto_dom_N"/>
</dbReference>
<dbReference type="Pfam" id="PF13246">
    <property type="entry name" value="Cation_ATPase"/>
    <property type="match status" value="1"/>
</dbReference>
<evidence type="ECO:0000256" key="7">
    <source>
        <dbReference type="ARBA" id="ARBA00022840"/>
    </source>
</evidence>
<keyword evidence="14" id="KW-0106">Calcium</keyword>
<dbReference type="GeneID" id="20644375"/>
<dbReference type="SFLD" id="SFLDS00003">
    <property type="entry name" value="Haloacid_Dehalogenase"/>
    <property type="match status" value="1"/>
</dbReference>
<evidence type="ECO:0000313" key="19">
    <source>
        <dbReference type="Proteomes" id="UP000002640"/>
    </source>
</evidence>
<dbReference type="Gene3D" id="3.40.50.1000">
    <property type="entry name" value="HAD superfamily/HAD-like"/>
    <property type="match status" value="1"/>
</dbReference>
<evidence type="ECO:0000256" key="9">
    <source>
        <dbReference type="ARBA" id="ARBA00022967"/>
    </source>
</evidence>
<dbReference type="PRINTS" id="PR00119">
    <property type="entry name" value="CATATPASE"/>
</dbReference>
<dbReference type="NCBIfam" id="TIGR01494">
    <property type="entry name" value="ATPase_P-type"/>
    <property type="match status" value="2"/>
</dbReference>
<dbReference type="Pfam" id="PF00689">
    <property type="entry name" value="Cation_ATPase_C"/>
    <property type="match status" value="1"/>
</dbReference>
<dbReference type="GO" id="GO:0005886">
    <property type="term" value="C:plasma membrane"/>
    <property type="evidence" value="ECO:0007669"/>
    <property type="project" value="TreeGrafter"/>
</dbReference>
<evidence type="ECO:0000256" key="2">
    <source>
        <dbReference type="ARBA" id="ARBA00022448"/>
    </source>
</evidence>
<keyword evidence="7 14" id="KW-0067">ATP-binding</keyword>
<keyword evidence="13 14" id="KW-0472">Membrane</keyword>
<dbReference type="InterPro" id="IPR001757">
    <property type="entry name" value="P_typ_ATPase"/>
</dbReference>
<dbReference type="GO" id="GO:0012505">
    <property type="term" value="C:endomembrane system"/>
    <property type="evidence" value="ECO:0007669"/>
    <property type="project" value="UniProtKB-SubCell"/>
</dbReference>
<dbReference type="FunFam" id="3.40.50.1000:FF:000144">
    <property type="entry name" value="copper-transporting ATPase 1 isoform X2"/>
    <property type="match status" value="1"/>
</dbReference>
<evidence type="ECO:0000313" key="18">
    <source>
        <dbReference type="EMBL" id="EGZ06416.1"/>
    </source>
</evidence>
<dbReference type="NCBIfam" id="TIGR01517">
    <property type="entry name" value="ATPase-IIB_Ca"/>
    <property type="match status" value="1"/>
</dbReference>
<dbReference type="InterPro" id="IPR023214">
    <property type="entry name" value="HAD_sf"/>
</dbReference>
<protein>
    <recommendedName>
        <fullName evidence="14">Calcium-transporting ATPase</fullName>
        <ecNumber evidence="14">7.2.2.10</ecNumber>
    </recommendedName>
</protein>
<keyword evidence="11" id="KW-0186">Copper</keyword>
<evidence type="ECO:0000256" key="5">
    <source>
        <dbReference type="ARBA" id="ARBA00022741"/>
    </source>
</evidence>
<dbReference type="STRING" id="1094619.G5AE14"/>
<evidence type="ECO:0000256" key="14">
    <source>
        <dbReference type="RuleBase" id="RU361146"/>
    </source>
</evidence>
<dbReference type="PRINTS" id="PR00121">
    <property type="entry name" value="NAKATPASE"/>
</dbReference>
<dbReference type="InterPro" id="IPR006068">
    <property type="entry name" value="ATPase_P-typ_cation-transptr_C"/>
</dbReference>
<dbReference type="SUPFAM" id="SSF56784">
    <property type="entry name" value="HAD-like"/>
    <property type="match status" value="1"/>
</dbReference>
<dbReference type="Gene3D" id="2.70.150.10">
    <property type="entry name" value="Calcium-transporting ATPase, cytoplasmic transduction domain A"/>
    <property type="match status" value="1"/>
</dbReference>
<organism evidence="18 19">
    <name type="scientific">Phytophthora sojae (strain P6497)</name>
    <name type="common">Soybean stem and root rot agent</name>
    <name type="synonym">Phytophthora megasperma f. sp. glycines</name>
    <dbReference type="NCBI Taxonomy" id="1094619"/>
    <lineage>
        <taxon>Eukaryota</taxon>
        <taxon>Sar</taxon>
        <taxon>Stramenopiles</taxon>
        <taxon>Oomycota</taxon>
        <taxon>Peronosporomycetes</taxon>
        <taxon>Peronosporales</taxon>
        <taxon>Peronosporaceae</taxon>
        <taxon>Phytophthora</taxon>
    </lineage>
</organism>
<dbReference type="SUPFAM" id="SSF81665">
    <property type="entry name" value="Calcium ATPase, transmembrane domain M"/>
    <property type="match status" value="1"/>
</dbReference>
<dbReference type="Gene3D" id="3.40.1110.10">
    <property type="entry name" value="Calcium-transporting ATPase, cytoplasmic domain N"/>
    <property type="match status" value="1"/>
</dbReference>
<evidence type="ECO:0000256" key="8">
    <source>
        <dbReference type="ARBA" id="ARBA00022842"/>
    </source>
</evidence>
<feature type="transmembrane region" description="Helical" evidence="14">
    <location>
        <begin position="164"/>
        <end position="184"/>
    </location>
</feature>
<feature type="domain" description="P-type ATPase A" evidence="16">
    <location>
        <begin position="205"/>
        <end position="300"/>
    </location>
</feature>
<comment type="catalytic activity">
    <reaction evidence="14">
        <text>Ca(2+)(in) + ATP + H2O = Ca(2+)(out) + ADP + phosphate + H(+)</text>
        <dbReference type="Rhea" id="RHEA:18105"/>
        <dbReference type="ChEBI" id="CHEBI:15377"/>
        <dbReference type="ChEBI" id="CHEBI:15378"/>
        <dbReference type="ChEBI" id="CHEBI:29108"/>
        <dbReference type="ChEBI" id="CHEBI:30616"/>
        <dbReference type="ChEBI" id="CHEBI:43474"/>
        <dbReference type="ChEBI" id="CHEBI:456216"/>
        <dbReference type="EC" id="7.2.2.10"/>
    </reaction>
</comment>
<evidence type="ECO:0000259" key="17">
    <source>
        <dbReference type="Pfam" id="PF00689"/>
    </source>
</evidence>
<dbReference type="GO" id="GO:0046872">
    <property type="term" value="F:metal ion binding"/>
    <property type="evidence" value="ECO:0007669"/>
    <property type="project" value="UniProtKB-KW"/>
</dbReference>
<dbReference type="KEGG" id="psoj:PHYSODRAFT_319816"/>
<dbReference type="InterPro" id="IPR006408">
    <property type="entry name" value="P-type_ATPase_IIB"/>
</dbReference>
<dbReference type="InParanoid" id="G5AE14"/>
<dbReference type="GO" id="GO:0005388">
    <property type="term" value="F:P-type calcium transporter activity"/>
    <property type="evidence" value="ECO:0007669"/>
    <property type="project" value="UniProtKB-EC"/>
</dbReference>
<proteinExistence type="inferred from homology"/>
<keyword evidence="10 14" id="KW-1133">Transmembrane helix</keyword>
<dbReference type="SUPFAM" id="SSF81653">
    <property type="entry name" value="Calcium ATPase, transduction domain A"/>
    <property type="match status" value="1"/>
</dbReference>
<evidence type="ECO:0000256" key="4">
    <source>
        <dbReference type="ARBA" id="ARBA00022723"/>
    </source>
</evidence>
<dbReference type="PANTHER" id="PTHR24093:SF369">
    <property type="entry name" value="CALCIUM-TRANSPORTING ATPASE"/>
    <property type="match status" value="1"/>
</dbReference>
<dbReference type="Pfam" id="PF08282">
    <property type="entry name" value="Hydrolase_3"/>
    <property type="match status" value="1"/>
</dbReference>
<dbReference type="InterPro" id="IPR036412">
    <property type="entry name" value="HAD-like_sf"/>
</dbReference>
<evidence type="ECO:0000256" key="3">
    <source>
        <dbReference type="ARBA" id="ARBA00022692"/>
    </source>
</evidence>
<dbReference type="SFLD" id="SFLDF00027">
    <property type="entry name" value="p-type_atpase"/>
    <property type="match status" value="1"/>
</dbReference>
<dbReference type="InterPro" id="IPR044492">
    <property type="entry name" value="P_typ_ATPase_HD_dom"/>
</dbReference>
<dbReference type="PANTHER" id="PTHR24093">
    <property type="entry name" value="CATION TRANSPORTING ATPASE"/>
    <property type="match status" value="1"/>
</dbReference>
<dbReference type="EC" id="7.2.2.10" evidence="14"/>
<comment type="function">
    <text evidence="14">Catalyzes the hydrolysis of ATP coupled with the transport of calcium.</text>
</comment>
<evidence type="ECO:0000256" key="10">
    <source>
        <dbReference type="ARBA" id="ARBA00022989"/>
    </source>
</evidence>
<evidence type="ECO:0000256" key="6">
    <source>
        <dbReference type="ARBA" id="ARBA00022796"/>
    </source>
</evidence>
<evidence type="ECO:0000256" key="1">
    <source>
        <dbReference type="ARBA" id="ARBA00004127"/>
    </source>
</evidence>
<dbReference type="Proteomes" id="UP000002640">
    <property type="component" value="Unassembled WGS sequence"/>
</dbReference>
<dbReference type="GO" id="GO:0005524">
    <property type="term" value="F:ATP binding"/>
    <property type="evidence" value="ECO:0007669"/>
    <property type="project" value="UniProtKB-KW"/>
</dbReference>
<dbReference type="Gene3D" id="1.20.1110.10">
    <property type="entry name" value="Calcium-transporting ATPase, transmembrane domain"/>
    <property type="match status" value="1"/>
</dbReference>
<feature type="region of interest" description="Disordered" evidence="15">
    <location>
        <begin position="31"/>
        <end position="53"/>
    </location>
</feature>
<dbReference type="GO" id="GO:0016887">
    <property type="term" value="F:ATP hydrolysis activity"/>
    <property type="evidence" value="ECO:0007669"/>
    <property type="project" value="InterPro"/>
</dbReference>
<evidence type="ECO:0000256" key="15">
    <source>
        <dbReference type="SAM" id="MobiDB-lite"/>
    </source>
</evidence>
<accession>G5AE14</accession>
<feature type="transmembrane region" description="Helical" evidence="14">
    <location>
        <begin position="138"/>
        <end position="158"/>
    </location>
</feature>
<comment type="similarity">
    <text evidence="14">Belongs to the cation transport ATPase (P-type) (TC 3.A.3) family.</text>
</comment>
<comment type="caution">
    <text evidence="14">Lacks conserved residue(s) required for the propagation of feature annotation.</text>
</comment>
<comment type="subcellular location">
    <subcellularLocation>
        <location evidence="1">Endomembrane system</location>
        <topology evidence="1">Multi-pass membrane protein</topology>
    </subcellularLocation>
    <subcellularLocation>
        <location evidence="14">Membrane</location>
        <topology evidence="14">Multi-pass membrane protein</topology>
    </subcellularLocation>
</comment>
<keyword evidence="9" id="KW-1278">Translocase</keyword>
<evidence type="ECO:0000256" key="13">
    <source>
        <dbReference type="ARBA" id="ARBA00023136"/>
    </source>
</evidence>
<feature type="transmembrane region" description="Helical" evidence="14">
    <location>
        <begin position="797"/>
        <end position="819"/>
    </location>
</feature>
<feature type="transmembrane region" description="Helical" evidence="14">
    <location>
        <begin position="368"/>
        <end position="398"/>
    </location>
</feature>
<dbReference type="SUPFAM" id="SSF81660">
    <property type="entry name" value="Metal cation-transporting ATPase, ATP-binding domain N"/>
    <property type="match status" value="1"/>
</dbReference>
<feature type="transmembrane region" description="Helical" evidence="14">
    <location>
        <begin position="880"/>
        <end position="900"/>
    </location>
</feature>
<feature type="domain" description="Cation-transporting P-type ATPase C-terminal" evidence="17">
    <location>
        <begin position="822"/>
        <end position="1014"/>
    </location>
</feature>